<comment type="similarity">
    <text evidence="2">Belongs to the germin family.</text>
</comment>
<proteinExistence type="inferred from homology"/>
<evidence type="ECO:0000256" key="5">
    <source>
        <dbReference type="ARBA" id="ARBA00023211"/>
    </source>
</evidence>
<evidence type="ECO:0000256" key="1">
    <source>
        <dbReference type="ARBA" id="ARBA00004613"/>
    </source>
</evidence>
<evidence type="ECO:0000256" key="6">
    <source>
        <dbReference type="SAM" id="SignalP"/>
    </source>
</evidence>
<dbReference type="InterPro" id="IPR006045">
    <property type="entry name" value="Cupin_1"/>
</dbReference>
<dbReference type="GO" id="GO:0030145">
    <property type="term" value="F:manganese ion binding"/>
    <property type="evidence" value="ECO:0007669"/>
    <property type="project" value="InterPro"/>
</dbReference>
<comment type="caution">
    <text evidence="8">The sequence shown here is derived from an EMBL/GenBank/DDBJ whole genome shotgun (WGS) entry which is preliminary data.</text>
</comment>
<dbReference type="Proteomes" id="UP001362999">
    <property type="component" value="Unassembled WGS sequence"/>
</dbReference>
<keyword evidence="5" id="KW-0464">Manganese</keyword>
<dbReference type="Pfam" id="PF00190">
    <property type="entry name" value="Cupin_1"/>
    <property type="match status" value="1"/>
</dbReference>
<evidence type="ECO:0000313" key="8">
    <source>
        <dbReference type="EMBL" id="KAK7046246.1"/>
    </source>
</evidence>
<keyword evidence="9" id="KW-1185">Reference proteome</keyword>
<dbReference type="GO" id="GO:0005576">
    <property type="term" value="C:extracellular region"/>
    <property type="evidence" value="ECO:0007669"/>
    <property type="project" value="UniProtKB-SubCell"/>
</dbReference>
<dbReference type="SMART" id="SM00835">
    <property type="entry name" value="Cupin_1"/>
    <property type="match status" value="1"/>
</dbReference>
<dbReference type="InterPro" id="IPR014710">
    <property type="entry name" value="RmlC-like_jellyroll"/>
</dbReference>
<feature type="chain" id="PRO_5043709994" evidence="6">
    <location>
        <begin position="21"/>
        <end position="255"/>
    </location>
</feature>
<evidence type="ECO:0000313" key="9">
    <source>
        <dbReference type="Proteomes" id="UP001362999"/>
    </source>
</evidence>
<keyword evidence="6" id="KW-0732">Signal</keyword>
<reference evidence="8 9" key="1">
    <citation type="journal article" date="2024" name="J Genomics">
        <title>Draft genome sequencing and assembly of Favolaschia claudopus CIRM-BRFM 2984 isolated from oak limbs.</title>
        <authorList>
            <person name="Navarro D."/>
            <person name="Drula E."/>
            <person name="Chaduli D."/>
            <person name="Cazenave R."/>
            <person name="Ahrendt S."/>
            <person name="Wang J."/>
            <person name="Lipzen A."/>
            <person name="Daum C."/>
            <person name="Barry K."/>
            <person name="Grigoriev I.V."/>
            <person name="Favel A."/>
            <person name="Rosso M.N."/>
            <person name="Martin F."/>
        </authorList>
    </citation>
    <scope>NUCLEOTIDE SEQUENCE [LARGE SCALE GENOMIC DNA]</scope>
    <source>
        <strain evidence="8 9">CIRM-BRFM 2984</strain>
    </source>
</reference>
<accession>A0AAW0D4M6</accession>
<dbReference type="InterPro" id="IPR019780">
    <property type="entry name" value="Germin_Mn-BS"/>
</dbReference>
<keyword evidence="3" id="KW-0964">Secreted</keyword>
<dbReference type="AlphaFoldDB" id="A0AAW0D4M6"/>
<dbReference type="CDD" id="cd02241">
    <property type="entry name" value="cupin_OxOx"/>
    <property type="match status" value="1"/>
</dbReference>
<keyword evidence="4" id="KW-0479">Metal-binding</keyword>
<dbReference type="PROSITE" id="PS00725">
    <property type="entry name" value="GERMIN"/>
    <property type="match status" value="1"/>
</dbReference>
<dbReference type="EMBL" id="JAWWNJ010000010">
    <property type="protein sequence ID" value="KAK7046246.1"/>
    <property type="molecule type" value="Genomic_DNA"/>
</dbReference>
<comment type="subcellular location">
    <subcellularLocation>
        <location evidence="1">Secreted</location>
    </subcellularLocation>
</comment>
<sequence length="255" mass="27156">MIAFRLTILAALSAPLLVAAAPTSTISQPGRVPIVNNAAAIAAGLKSQPSTNDRLKKLLTDENGKLLTGDALRQLTVFDYNNQKRATGANGGSLLVATVENFPFLTEMGLSGVVSFVEPCGLNIPHTHPRANELLTVIDGILDSGFVQENGFNTEVRTRLGKYQATVFPMGSIHYQQNPTCEPAVFVAAVNSEDPGRSDIATNFFMLSPDIVDASLGYPHTIGASNIDTYKSRLPVNLAAGVERCLKTCGLKDLN</sequence>
<dbReference type="InterPro" id="IPR011051">
    <property type="entry name" value="RmlC_Cupin_sf"/>
</dbReference>
<evidence type="ECO:0000256" key="4">
    <source>
        <dbReference type="ARBA" id="ARBA00022723"/>
    </source>
</evidence>
<dbReference type="PRINTS" id="PR00325">
    <property type="entry name" value="GERMIN"/>
</dbReference>
<gene>
    <name evidence="8" type="ORF">R3P38DRAFT_67982</name>
</gene>
<dbReference type="PANTHER" id="PTHR31238">
    <property type="entry name" value="GERMIN-LIKE PROTEIN SUBFAMILY 3 MEMBER 3"/>
    <property type="match status" value="1"/>
</dbReference>
<evidence type="ECO:0000256" key="3">
    <source>
        <dbReference type="ARBA" id="ARBA00022525"/>
    </source>
</evidence>
<name>A0AAW0D4M6_9AGAR</name>
<evidence type="ECO:0000259" key="7">
    <source>
        <dbReference type="SMART" id="SM00835"/>
    </source>
</evidence>
<dbReference type="SUPFAM" id="SSF51182">
    <property type="entry name" value="RmlC-like cupins"/>
    <property type="match status" value="1"/>
</dbReference>
<dbReference type="InterPro" id="IPR001929">
    <property type="entry name" value="Germin"/>
</dbReference>
<feature type="domain" description="Cupin type-1" evidence="7">
    <location>
        <begin position="78"/>
        <end position="228"/>
    </location>
</feature>
<protein>
    <submittedName>
        <fullName evidence="8">Spherulin-1b protein</fullName>
    </submittedName>
</protein>
<evidence type="ECO:0000256" key="2">
    <source>
        <dbReference type="ARBA" id="ARBA00007456"/>
    </source>
</evidence>
<feature type="signal peptide" evidence="6">
    <location>
        <begin position="1"/>
        <end position="20"/>
    </location>
</feature>
<dbReference type="Gene3D" id="2.60.120.10">
    <property type="entry name" value="Jelly Rolls"/>
    <property type="match status" value="1"/>
</dbReference>
<organism evidence="8 9">
    <name type="scientific">Favolaschia claudopus</name>
    <dbReference type="NCBI Taxonomy" id="2862362"/>
    <lineage>
        <taxon>Eukaryota</taxon>
        <taxon>Fungi</taxon>
        <taxon>Dikarya</taxon>
        <taxon>Basidiomycota</taxon>
        <taxon>Agaricomycotina</taxon>
        <taxon>Agaricomycetes</taxon>
        <taxon>Agaricomycetidae</taxon>
        <taxon>Agaricales</taxon>
        <taxon>Marasmiineae</taxon>
        <taxon>Mycenaceae</taxon>
        <taxon>Favolaschia</taxon>
    </lineage>
</organism>